<accession>X0ZM50</accession>
<dbReference type="Pfam" id="PF10137">
    <property type="entry name" value="CAP12-PCTIR_TIR"/>
    <property type="match status" value="1"/>
</dbReference>
<reference evidence="2" key="1">
    <citation type="journal article" date="2014" name="Front. Microbiol.">
        <title>High frequency of phylogenetically diverse reductive dehalogenase-homologous genes in deep subseafloor sedimentary metagenomes.</title>
        <authorList>
            <person name="Kawai M."/>
            <person name="Futagami T."/>
            <person name="Toyoda A."/>
            <person name="Takaki Y."/>
            <person name="Nishi S."/>
            <person name="Hori S."/>
            <person name="Arai W."/>
            <person name="Tsubouchi T."/>
            <person name="Morono Y."/>
            <person name="Uchiyama I."/>
            <person name="Ito T."/>
            <person name="Fujiyama A."/>
            <person name="Inagaki F."/>
            <person name="Takami H."/>
        </authorList>
    </citation>
    <scope>NUCLEOTIDE SEQUENCE</scope>
    <source>
        <strain evidence="2">Expedition CK06-06</strain>
    </source>
</reference>
<sequence>MKAFVGHSFHDKDDQLVRAIRDFIESAEIEYITGEQAQNSSVAQKVKDRIKSCDIFIGIFTHDNEVLTTKGLFKGLRGRGKGEEYTTSNWVIQESGFALGLNKPLILIVESGIHKFPELQGDMELIYFTGRGN</sequence>
<dbReference type="AlphaFoldDB" id="X0ZM50"/>
<organism evidence="2">
    <name type="scientific">marine sediment metagenome</name>
    <dbReference type="NCBI Taxonomy" id="412755"/>
    <lineage>
        <taxon>unclassified sequences</taxon>
        <taxon>metagenomes</taxon>
        <taxon>ecological metagenomes</taxon>
    </lineage>
</organism>
<proteinExistence type="predicted"/>
<dbReference type="EMBL" id="BART01004433">
    <property type="protein sequence ID" value="GAG70805.1"/>
    <property type="molecule type" value="Genomic_DNA"/>
</dbReference>
<gene>
    <name evidence="2" type="ORF">S01H4_11131</name>
</gene>
<comment type="caution">
    <text evidence="2">The sequence shown here is derived from an EMBL/GenBank/DDBJ whole genome shotgun (WGS) entry which is preliminary data.</text>
</comment>
<dbReference type="GO" id="GO:0050135">
    <property type="term" value="F:NADP+ nucleosidase activity"/>
    <property type="evidence" value="ECO:0007669"/>
    <property type="project" value="InterPro"/>
</dbReference>
<feature type="non-terminal residue" evidence="2">
    <location>
        <position position="133"/>
    </location>
</feature>
<feature type="domain" description="CD-NTase-associated protein 12/Pycsar effector protein TIR" evidence="1">
    <location>
        <begin position="3"/>
        <end position="123"/>
    </location>
</feature>
<evidence type="ECO:0000313" key="2">
    <source>
        <dbReference type="EMBL" id="GAG70805.1"/>
    </source>
</evidence>
<protein>
    <recommendedName>
        <fullName evidence="1">CD-NTase-associated protein 12/Pycsar effector protein TIR domain-containing protein</fullName>
    </recommendedName>
</protein>
<name>X0ZM50_9ZZZZ</name>
<evidence type="ECO:0000259" key="1">
    <source>
        <dbReference type="Pfam" id="PF10137"/>
    </source>
</evidence>
<dbReference type="InterPro" id="IPR019302">
    <property type="entry name" value="CAP12/PCTIR_TIR_dom"/>
</dbReference>